<dbReference type="Proteomes" id="UP000014760">
    <property type="component" value="Unassembled WGS sequence"/>
</dbReference>
<reference evidence="3" key="1">
    <citation type="submission" date="2012-12" db="EMBL/GenBank/DDBJ databases">
        <authorList>
            <person name="Hellsten U."/>
            <person name="Grimwood J."/>
            <person name="Chapman J.A."/>
            <person name="Shapiro H."/>
            <person name="Aerts A."/>
            <person name="Otillar R.P."/>
            <person name="Terry A.Y."/>
            <person name="Boore J.L."/>
            <person name="Simakov O."/>
            <person name="Marletaz F."/>
            <person name="Cho S.-J."/>
            <person name="Edsinger-Gonzales E."/>
            <person name="Havlak P."/>
            <person name="Kuo D.-H."/>
            <person name="Larsson T."/>
            <person name="Lv J."/>
            <person name="Arendt D."/>
            <person name="Savage R."/>
            <person name="Osoegawa K."/>
            <person name="de Jong P."/>
            <person name="Lindberg D.R."/>
            <person name="Seaver E.C."/>
            <person name="Weisblat D.A."/>
            <person name="Putnam N.H."/>
            <person name="Grigoriev I.V."/>
            <person name="Rokhsar D.S."/>
        </authorList>
    </citation>
    <scope>NUCLEOTIDE SEQUENCE</scope>
    <source>
        <strain evidence="3">I ESC-2004</strain>
    </source>
</reference>
<dbReference type="EMBL" id="KB294550">
    <property type="protein sequence ID" value="ELU14383.1"/>
    <property type="molecule type" value="Genomic_DNA"/>
</dbReference>
<dbReference type="AlphaFoldDB" id="R7V696"/>
<protein>
    <submittedName>
        <fullName evidence="1 2">Uncharacterized protein</fullName>
    </submittedName>
</protein>
<sequence length="110" mass="12392">MRQEFVLFSLSCCRSRHSLKRGHKGLRKPLGFGFDGSSARSLRWQSLKGVVHRQMTDLIPHLTAMQWSDGIAEAAEAALFRVPPGRSGTMDTIERIPCINNLQHVTMTEE</sequence>
<reference evidence="2" key="3">
    <citation type="submission" date="2015-06" db="UniProtKB">
        <authorList>
            <consortium name="EnsemblMetazoa"/>
        </authorList>
    </citation>
    <scope>IDENTIFICATION</scope>
</reference>
<dbReference type="HOGENOM" id="CLU_2173367_0_0_1"/>
<accession>R7V696</accession>
<keyword evidence="3" id="KW-1185">Reference proteome</keyword>
<dbReference type="EnsemblMetazoa" id="CapteT204310">
    <property type="protein sequence ID" value="CapteP204310"/>
    <property type="gene ID" value="CapteG204310"/>
</dbReference>
<reference evidence="1 3" key="2">
    <citation type="journal article" date="2013" name="Nature">
        <title>Insights into bilaterian evolution from three spiralian genomes.</title>
        <authorList>
            <person name="Simakov O."/>
            <person name="Marletaz F."/>
            <person name="Cho S.J."/>
            <person name="Edsinger-Gonzales E."/>
            <person name="Havlak P."/>
            <person name="Hellsten U."/>
            <person name="Kuo D.H."/>
            <person name="Larsson T."/>
            <person name="Lv J."/>
            <person name="Arendt D."/>
            <person name="Savage R."/>
            <person name="Osoegawa K."/>
            <person name="de Jong P."/>
            <person name="Grimwood J."/>
            <person name="Chapman J.A."/>
            <person name="Shapiro H."/>
            <person name="Aerts A."/>
            <person name="Otillar R.P."/>
            <person name="Terry A.Y."/>
            <person name="Boore J.L."/>
            <person name="Grigoriev I.V."/>
            <person name="Lindberg D.R."/>
            <person name="Seaver E.C."/>
            <person name="Weisblat D.A."/>
            <person name="Putnam N.H."/>
            <person name="Rokhsar D.S."/>
        </authorList>
    </citation>
    <scope>NUCLEOTIDE SEQUENCE</scope>
    <source>
        <strain evidence="1 3">I ESC-2004</strain>
    </source>
</reference>
<evidence type="ECO:0000313" key="1">
    <source>
        <dbReference type="EMBL" id="ELU14383.1"/>
    </source>
</evidence>
<name>R7V696_CAPTE</name>
<evidence type="ECO:0000313" key="2">
    <source>
        <dbReference type="EnsemblMetazoa" id="CapteP204310"/>
    </source>
</evidence>
<organism evidence="1">
    <name type="scientific">Capitella teleta</name>
    <name type="common">Polychaete worm</name>
    <dbReference type="NCBI Taxonomy" id="283909"/>
    <lineage>
        <taxon>Eukaryota</taxon>
        <taxon>Metazoa</taxon>
        <taxon>Spiralia</taxon>
        <taxon>Lophotrochozoa</taxon>
        <taxon>Annelida</taxon>
        <taxon>Polychaeta</taxon>
        <taxon>Sedentaria</taxon>
        <taxon>Scolecida</taxon>
        <taxon>Capitellidae</taxon>
        <taxon>Capitella</taxon>
    </lineage>
</organism>
<dbReference type="EMBL" id="AMQN01004868">
    <property type="status" value="NOT_ANNOTATED_CDS"/>
    <property type="molecule type" value="Genomic_DNA"/>
</dbReference>
<gene>
    <name evidence="1" type="ORF">CAPTEDRAFT_204310</name>
</gene>
<proteinExistence type="predicted"/>
<evidence type="ECO:0000313" key="3">
    <source>
        <dbReference type="Proteomes" id="UP000014760"/>
    </source>
</evidence>